<keyword evidence="4" id="KW-1185">Reference proteome</keyword>
<dbReference type="EMBL" id="NBSK02000007">
    <property type="protein sequence ID" value="KAJ0198252.1"/>
    <property type="molecule type" value="Genomic_DNA"/>
</dbReference>
<evidence type="ECO:0000256" key="2">
    <source>
        <dbReference type="PROSITE-ProRule" id="PRU00708"/>
    </source>
</evidence>
<proteinExistence type="predicted"/>
<dbReference type="Pfam" id="PF01535">
    <property type="entry name" value="PPR"/>
    <property type="match status" value="1"/>
</dbReference>
<dbReference type="PROSITE" id="PS51375">
    <property type="entry name" value="PPR"/>
    <property type="match status" value="1"/>
</dbReference>
<comment type="caution">
    <text evidence="3">The sequence shown here is derived from an EMBL/GenBank/DDBJ whole genome shotgun (WGS) entry which is preliminary data.</text>
</comment>
<sequence length="322" mass="36000">MLVNGFLNGPDLVSKFAASMALKHPQNMDYSVQLLDQCENPSVFALNSLIKSSTTEKSFDFYKRIVKSNYKPDNYLFTFLINSAAQLVDKNFGLAVHGTALKYALDQDPHVQSGLINLYAEMGSLRDLKDLFFRINNPDLVTQTTMVVACAKLEDIKFTRQQFEITLERDVIAWNAMKGGYVRFGEPLNGLELFNAMEMKGLKVNVLSACTRLSALDAGQRAFGYIKYKKLQINTTLGSALVRMYAKCGGINTAMNNVYTWSGGMGGLAMHGYGKEYLDLFTLMQQQNITRNEVTFLSILKTCSVAGLVEEGWKHSESMTKE</sequence>
<accession>A0A9R1V487</accession>
<name>A0A9R1V487_LACSA</name>
<evidence type="ECO:0000256" key="1">
    <source>
        <dbReference type="ARBA" id="ARBA00022737"/>
    </source>
</evidence>
<dbReference type="PANTHER" id="PTHR47926:SF379">
    <property type="entry name" value="TETRATRICOPEPTIDE-LIKE HELICAL DOMAIN SUPERFAMILY"/>
    <property type="match status" value="1"/>
</dbReference>
<dbReference type="GO" id="GO:0003723">
    <property type="term" value="F:RNA binding"/>
    <property type="evidence" value="ECO:0007669"/>
    <property type="project" value="InterPro"/>
</dbReference>
<keyword evidence="1" id="KW-0677">Repeat</keyword>
<protein>
    <recommendedName>
        <fullName evidence="5">Pentatricopeptide repeat-containing protein</fullName>
    </recommendedName>
</protein>
<dbReference type="InterPro" id="IPR046960">
    <property type="entry name" value="PPR_At4g14850-like_plant"/>
</dbReference>
<feature type="repeat" description="PPR" evidence="2">
    <location>
        <begin position="170"/>
        <end position="204"/>
    </location>
</feature>
<evidence type="ECO:0000313" key="3">
    <source>
        <dbReference type="EMBL" id="KAJ0198252.1"/>
    </source>
</evidence>
<dbReference type="Proteomes" id="UP000235145">
    <property type="component" value="Unassembled WGS sequence"/>
</dbReference>
<dbReference type="PANTHER" id="PTHR47926">
    <property type="entry name" value="PENTATRICOPEPTIDE REPEAT-CONTAINING PROTEIN"/>
    <property type="match status" value="1"/>
</dbReference>
<gene>
    <name evidence="3" type="ORF">LSAT_V11C700386790</name>
</gene>
<evidence type="ECO:0000313" key="4">
    <source>
        <dbReference type="Proteomes" id="UP000235145"/>
    </source>
</evidence>
<evidence type="ECO:0008006" key="5">
    <source>
        <dbReference type="Google" id="ProtNLM"/>
    </source>
</evidence>
<reference evidence="3 4" key="1">
    <citation type="journal article" date="2017" name="Nat. Commun.">
        <title>Genome assembly with in vitro proximity ligation data and whole-genome triplication in lettuce.</title>
        <authorList>
            <person name="Reyes-Chin-Wo S."/>
            <person name="Wang Z."/>
            <person name="Yang X."/>
            <person name="Kozik A."/>
            <person name="Arikit S."/>
            <person name="Song C."/>
            <person name="Xia L."/>
            <person name="Froenicke L."/>
            <person name="Lavelle D.O."/>
            <person name="Truco M.J."/>
            <person name="Xia R."/>
            <person name="Zhu S."/>
            <person name="Xu C."/>
            <person name="Xu H."/>
            <person name="Xu X."/>
            <person name="Cox K."/>
            <person name="Korf I."/>
            <person name="Meyers B.C."/>
            <person name="Michelmore R.W."/>
        </authorList>
    </citation>
    <scope>NUCLEOTIDE SEQUENCE [LARGE SCALE GENOMIC DNA]</scope>
    <source>
        <strain evidence="4">cv. Salinas</strain>
        <tissue evidence="3">Seedlings</tissue>
    </source>
</reference>
<dbReference type="GO" id="GO:0009451">
    <property type="term" value="P:RNA modification"/>
    <property type="evidence" value="ECO:0007669"/>
    <property type="project" value="InterPro"/>
</dbReference>
<dbReference type="InterPro" id="IPR002885">
    <property type="entry name" value="PPR_rpt"/>
</dbReference>
<dbReference type="InterPro" id="IPR011990">
    <property type="entry name" value="TPR-like_helical_dom_sf"/>
</dbReference>
<organism evidence="3 4">
    <name type="scientific">Lactuca sativa</name>
    <name type="common">Garden lettuce</name>
    <dbReference type="NCBI Taxonomy" id="4236"/>
    <lineage>
        <taxon>Eukaryota</taxon>
        <taxon>Viridiplantae</taxon>
        <taxon>Streptophyta</taxon>
        <taxon>Embryophyta</taxon>
        <taxon>Tracheophyta</taxon>
        <taxon>Spermatophyta</taxon>
        <taxon>Magnoliopsida</taxon>
        <taxon>eudicotyledons</taxon>
        <taxon>Gunneridae</taxon>
        <taxon>Pentapetalae</taxon>
        <taxon>asterids</taxon>
        <taxon>campanulids</taxon>
        <taxon>Asterales</taxon>
        <taxon>Asteraceae</taxon>
        <taxon>Cichorioideae</taxon>
        <taxon>Cichorieae</taxon>
        <taxon>Lactucinae</taxon>
        <taxon>Lactuca</taxon>
    </lineage>
</organism>
<dbReference type="Gene3D" id="1.25.40.10">
    <property type="entry name" value="Tetratricopeptide repeat domain"/>
    <property type="match status" value="2"/>
</dbReference>
<dbReference type="AlphaFoldDB" id="A0A9R1V487"/>